<dbReference type="EMBL" id="JBBMQS010000002">
    <property type="protein sequence ID" value="MEM5496831.1"/>
    <property type="molecule type" value="Genomic_DNA"/>
</dbReference>
<keyword evidence="8" id="KW-1185">Reference proteome</keyword>
<keyword evidence="3" id="KW-0812">Transmembrane</keyword>
<dbReference type="RefSeq" id="WP_342881129.1">
    <property type="nucleotide sequence ID" value="NZ_JBBMQS010000002.1"/>
</dbReference>
<reference evidence="7 8" key="1">
    <citation type="submission" date="2024-03" db="EMBL/GenBank/DDBJ databases">
        <title>Community enrichment and isolation of bacterial strains for fucoidan degradation.</title>
        <authorList>
            <person name="Sichert A."/>
        </authorList>
    </citation>
    <scope>NUCLEOTIDE SEQUENCE [LARGE SCALE GENOMIC DNA]</scope>
    <source>
        <strain evidence="7 8">AS12</strain>
    </source>
</reference>
<evidence type="ECO:0000256" key="4">
    <source>
        <dbReference type="ARBA" id="ARBA00023136"/>
    </source>
</evidence>
<evidence type="ECO:0000256" key="3">
    <source>
        <dbReference type="ARBA" id="ARBA00022692"/>
    </source>
</evidence>
<keyword evidence="4" id="KW-0472">Membrane</keyword>
<gene>
    <name evidence="7" type="ORF">WNY77_05440</name>
</gene>
<comment type="caution">
    <text evidence="7">The sequence shown here is derived from an EMBL/GenBank/DDBJ whole genome shotgun (WGS) entry which is preliminary data.</text>
</comment>
<evidence type="ECO:0000256" key="5">
    <source>
        <dbReference type="ARBA" id="ARBA00023237"/>
    </source>
</evidence>
<keyword evidence="2" id="KW-1134">Transmembrane beta strand</keyword>
<sequence length="486" mass="54937">MTLTILVHPLRFNVSGQVKNKVLLRVCLLLPLVFTSPFSWGISLSQAILQAQQQDPWLDGSQQKEYALRAQGEASDSLPNPELSFGLLNVPSDGFALDQEPMTQFKVGVKQSFTRGQSRRITRQRFQQLAAVQPFLRDDRLKQVALTVTLLWLNLYQANQEIALALQLREMLQQLIDISQANYATTFGNSRNRTTQNDVLVAQLDLAKVDDRIVEINTSKRSTQAKLCQWLAPQDGYDDKPTIAHDEVRPSLQLRACHLDETAKQHLPLFAAVPSFVEQEPISEQATLNTLQALVSQHPRAKAALQSISASEGGVKLAAAQYDPLWGVNIGYAYRQDDAFNQSRADFWSVSVSMDMPLFSRTKQDNALAAAHHQKEALRTEYRLVMREMVGQLNDLAVQYRQYQKRVAHYEEVILPNIAEQKEVSVANLSHDYGSLAQASEVLITRNEAEFERLALVVKQQKVRAKINYFLPRQSLLSSPYQENRP</sequence>
<evidence type="ECO:0000313" key="7">
    <source>
        <dbReference type="EMBL" id="MEM5496831.1"/>
    </source>
</evidence>
<evidence type="ECO:0000256" key="6">
    <source>
        <dbReference type="SAM" id="Coils"/>
    </source>
</evidence>
<dbReference type="Proteomes" id="UP001461163">
    <property type="component" value="Unassembled WGS sequence"/>
</dbReference>
<accession>A0ABU9SSI3</accession>
<evidence type="ECO:0000256" key="2">
    <source>
        <dbReference type="ARBA" id="ARBA00022452"/>
    </source>
</evidence>
<dbReference type="InterPro" id="IPR051906">
    <property type="entry name" value="TolC-like"/>
</dbReference>
<keyword evidence="6" id="KW-0175">Coiled coil</keyword>
<proteinExistence type="predicted"/>
<dbReference type="Gene3D" id="1.20.1600.10">
    <property type="entry name" value="Outer membrane efflux proteins (OEP)"/>
    <property type="match status" value="1"/>
</dbReference>
<comment type="subcellular location">
    <subcellularLocation>
        <location evidence="1">Cell outer membrane</location>
    </subcellularLocation>
</comment>
<organism evidence="7 8">
    <name type="scientific">Paraglaciecola mesophila</name>
    <dbReference type="NCBI Taxonomy" id="197222"/>
    <lineage>
        <taxon>Bacteria</taxon>
        <taxon>Pseudomonadati</taxon>
        <taxon>Pseudomonadota</taxon>
        <taxon>Gammaproteobacteria</taxon>
        <taxon>Alteromonadales</taxon>
        <taxon>Alteromonadaceae</taxon>
        <taxon>Paraglaciecola</taxon>
    </lineage>
</organism>
<dbReference type="SUPFAM" id="SSF56954">
    <property type="entry name" value="Outer membrane efflux proteins (OEP)"/>
    <property type="match status" value="1"/>
</dbReference>
<keyword evidence="5" id="KW-0998">Cell outer membrane</keyword>
<protein>
    <submittedName>
        <fullName evidence="7">TolC family protein</fullName>
    </submittedName>
</protein>
<evidence type="ECO:0000256" key="1">
    <source>
        <dbReference type="ARBA" id="ARBA00004442"/>
    </source>
</evidence>
<evidence type="ECO:0000313" key="8">
    <source>
        <dbReference type="Proteomes" id="UP001461163"/>
    </source>
</evidence>
<feature type="coiled-coil region" evidence="6">
    <location>
        <begin position="386"/>
        <end position="413"/>
    </location>
</feature>
<dbReference type="PANTHER" id="PTHR30026:SF20">
    <property type="entry name" value="OUTER MEMBRANE PROTEIN TOLC"/>
    <property type="match status" value="1"/>
</dbReference>
<dbReference type="PANTHER" id="PTHR30026">
    <property type="entry name" value="OUTER MEMBRANE PROTEIN TOLC"/>
    <property type="match status" value="1"/>
</dbReference>
<name>A0ABU9SSI3_9ALTE</name>